<sequence>MPKNVLSEESRIAIKSTLNINITKSKNNCRNCHYRPVDYICNKHFIKTENNETCQQFKKDIKFTFVNGGRMSPR</sequence>
<protein>
    <submittedName>
        <fullName evidence="1">Uncharacterized protein</fullName>
    </submittedName>
</protein>
<keyword evidence="2" id="KW-1185">Reference proteome</keyword>
<dbReference type="KEGG" id="bmur:ABE28_009160"/>
<organism evidence="1 2">
    <name type="scientific">Peribacillus muralis</name>
    <dbReference type="NCBI Taxonomy" id="264697"/>
    <lineage>
        <taxon>Bacteria</taxon>
        <taxon>Bacillati</taxon>
        <taxon>Bacillota</taxon>
        <taxon>Bacilli</taxon>
        <taxon>Bacillales</taxon>
        <taxon>Bacillaceae</taxon>
        <taxon>Peribacillus</taxon>
    </lineage>
</organism>
<evidence type="ECO:0000313" key="1">
    <source>
        <dbReference type="EMBL" id="AOH54519.1"/>
    </source>
</evidence>
<dbReference type="AlphaFoldDB" id="A0A1B3XMS3"/>
<proteinExistence type="predicted"/>
<dbReference type="Proteomes" id="UP000077926">
    <property type="component" value="Chromosome"/>
</dbReference>
<reference evidence="1 2" key="1">
    <citation type="submission" date="2016-08" db="EMBL/GenBank/DDBJ databases">
        <title>Complete genome sequence of Bacillus muralis G25-68, a strain with toxicity to nematodes.</title>
        <authorList>
            <person name="Zheng Z."/>
        </authorList>
    </citation>
    <scope>NUCLEOTIDE SEQUENCE [LARGE SCALE GENOMIC DNA]</scope>
    <source>
        <strain evidence="1 2">G25-68</strain>
    </source>
</reference>
<dbReference type="EMBL" id="CP017080">
    <property type="protein sequence ID" value="AOH54519.1"/>
    <property type="molecule type" value="Genomic_DNA"/>
</dbReference>
<dbReference type="RefSeq" id="WP_064465778.1">
    <property type="nucleotide sequence ID" value="NZ_CP017080.1"/>
</dbReference>
<evidence type="ECO:0000313" key="2">
    <source>
        <dbReference type="Proteomes" id="UP000077926"/>
    </source>
</evidence>
<accession>A0A1B3XMS3</accession>
<gene>
    <name evidence="1" type="ORF">ABE28_009160</name>
</gene>
<dbReference type="OrthoDB" id="9887493at2"/>
<name>A0A1B3XMS3_9BACI</name>